<feature type="transmembrane region" description="Helical" evidence="6">
    <location>
        <begin position="125"/>
        <end position="145"/>
    </location>
</feature>
<dbReference type="InterPro" id="IPR007016">
    <property type="entry name" value="O-antigen_ligase-rel_domated"/>
</dbReference>
<dbReference type="GO" id="GO:0016874">
    <property type="term" value="F:ligase activity"/>
    <property type="evidence" value="ECO:0007669"/>
    <property type="project" value="UniProtKB-KW"/>
</dbReference>
<keyword evidence="9" id="KW-1185">Reference proteome</keyword>
<keyword evidence="4 6" id="KW-0472">Membrane</keyword>
<feature type="region of interest" description="Disordered" evidence="5">
    <location>
        <begin position="388"/>
        <end position="422"/>
    </location>
</feature>
<feature type="domain" description="O-antigen ligase-related" evidence="7">
    <location>
        <begin position="190"/>
        <end position="326"/>
    </location>
</feature>
<keyword evidence="3 6" id="KW-1133">Transmembrane helix</keyword>
<keyword evidence="2 6" id="KW-0812">Transmembrane</keyword>
<gene>
    <name evidence="8" type="ORF">FE251_11470</name>
</gene>
<feature type="transmembrane region" description="Helical" evidence="6">
    <location>
        <begin position="100"/>
        <end position="118"/>
    </location>
</feature>
<comment type="subcellular location">
    <subcellularLocation>
        <location evidence="1">Membrane</location>
        <topology evidence="1">Multi-pass membrane protein</topology>
    </subcellularLocation>
</comment>
<evidence type="ECO:0000313" key="8">
    <source>
        <dbReference type="EMBL" id="QDB79923.1"/>
    </source>
</evidence>
<evidence type="ECO:0000256" key="1">
    <source>
        <dbReference type="ARBA" id="ARBA00004141"/>
    </source>
</evidence>
<feature type="transmembrane region" description="Helical" evidence="6">
    <location>
        <begin position="160"/>
        <end position="177"/>
    </location>
</feature>
<feature type="transmembrane region" description="Helical" evidence="6">
    <location>
        <begin position="347"/>
        <end position="367"/>
    </location>
</feature>
<evidence type="ECO:0000256" key="3">
    <source>
        <dbReference type="ARBA" id="ARBA00022989"/>
    </source>
</evidence>
<dbReference type="Proteomes" id="UP000313948">
    <property type="component" value="Chromosome"/>
</dbReference>
<accession>A0ABX5VNY3</accession>
<dbReference type="Pfam" id="PF04932">
    <property type="entry name" value="Wzy_C"/>
    <property type="match status" value="1"/>
</dbReference>
<evidence type="ECO:0000256" key="6">
    <source>
        <dbReference type="SAM" id="Phobius"/>
    </source>
</evidence>
<feature type="transmembrane region" description="Helical" evidence="6">
    <location>
        <begin position="310"/>
        <end position="335"/>
    </location>
</feature>
<feature type="transmembrane region" description="Helical" evidence="6">
    <location>
        <begin position="184"/>
        <end position="214"/>
    </location>
</feature>
<organism evidence="8 9">
    <name type="scientific">Georgenia wutianyii</name>
    <dbReference type="NCBI Taxonomy" id="2585135"/>
    <lineage>
        <taxon>Bacteria</taxon>
        <taxon>Bacillati</taxon>
        <taxon>Actinomycetota</taxon>
        <taxon>Actinomycetes</taxon>
        <taxon>Micrococcales</taxon>
        <taxon>Bogoriellaceae</taxon>
        <taxon>Georgenia</taxon>
    </lineage>
</organism>
<sequence>MSESPRLGRFALFVLFVCLLGGRFSLARLHPSLPAFDLRFAGLAIAVIVFLVWRATDRAPSPVTRSGPGAIVFAGWLWFMAASAMWAPPAARVAENLLDLGFMGAFVGLAWACVGRLPRDTVERVWTWFAVAGVIYFLAAVAAGPDIQGRYAAFGGGPNVFVRVMILAALAVTYLASQRAQPRWLWFLPLFILGAVLSGSRGGMVAFVGVVIVGSWPILRRMRGNVLARLTLLGVAAAAAIPPLLGAETIESLRQRWVVLTFESGYSSGRDSIYTQVWELFSSSPFVGVGLDGYYGLVGKDQGFEYPHNVLMASAAEGGVVGAGLLVLAVVVFLLSTRPGPMPPAALYFTLAAVYLAGASMFSGDYYDVRLLWFFLGLAAIDTRRARRERQGADETPGALSRPRSAIAANSKQRVSRMLPEA</sequence>
<evidence type="ECO:0000313" key="9">
    <source>
        <dbReference type="Proteomes" id="UP000313948"/>
    </source>
</evidence>
<name>A0ABX5VNY3_9MICO</name>
<evidence type="ECO:0000256" key="4">
    <source>
        <dbReference type="ARBA" id="ARBA00023136"/>
    </source>
</evidence>
<proteinExistence type="predicted"/>
<feature type="transmembrane region" description="Helical" evidence="6">
    <location>
        <begin position="68"/>
        <end position="88"/>
    </location>
</feature>
<reference evidence="8 9" key="1">
    <citation type="submission" date="2019-05" db="EMBL/GenBank/DDBJ databases">
        <title>Georgenia *** sp. nov., and Georgenia *** sp. nov., isolated from the intestinal contents of plateau pika (Ochotona curzoniae) in the Qinghai-Tibet plateau of China.</title>
        <authorList>
            <person name="Tian Z."/>
        </authorList>
    </citation>
    <scope>NUCLEOTIDE SEQUENCE [LARGE SCALE GENOMIC DNA]</scope>
    <source>
        <strain evidence="8 9">Z294</strain>
    </source>
</reference>
<dbReference type="PANTHER" id="PTHR37422">
    <property type="entry name" value="TEICHURONIC ACID BIOSYNTHESIS PROTEIN TUAE"/>
    <property type="match status" value="1"/>
</dbReference>
<protein>
    <submittedName>
        <fullName evidence="8">O-antigen ligase family protein</fullName>
    </submittedName>
</protein>
<dbReference type="InterPro" id="IPR051533">
    <property type="entry name" value="WaaL-like"/>
</dbReference>
<evidence type="ECO:0000256" key="5">
    <source>
        <dbReference type="SAM" id="MobiDB-lite"/>
    </source>
</evidence>
<feature type="transmembrane region" description="Helical" evidence="6">
    <location>
        <begin position="226"/>
        <end position="247"/>
    </location>
</feature>
<dbReference type="PANTHER" id="PTHR37422:SF13">
    <property type="entry name" value="LIPOPOLYSACCHARIDE BIOSYNTHESIS PROTEIN PA4999-RELATED"/>
    <property type="match status" value="1"/>
</dbReference>
<evidence type="ECO:0000259" key="7">
    <source>
        <dbReference type="Pfam" id="PF04932"/>
    </source>
</evidence>
<feature type="transmembrane region" description="Helical" evidence="6">
    <location>
        <begin position="39"/>
        <end position="56"/>
    </location>
</feature>
<keyword evidence="8" id="KW-0436">Ligase</keyword>
<evidence type="ECO:0000256" key="2">
    <source>
        <dbReference type="ARBA" id="ARBA00022692"/>
    </source>
</evidence>
<dbReference type="EMBL" id="CP040899">
    <property type="protein sequence ID" value="QDB79923.1"/>
    <property type="molecule type" value="Genomic_DNA"/>
</dbReference>
<dbReference type="RefSeq" id="WP_139948838.1">
    <property type="nucleotide sequence ID" value="NZ_CP040899.1"/>
</dbReference>